<organism evidence="1 2">
    <name type="scientific">Coemansia aciculifera</name>
    <dbReference type="NCBI Taxonomy" id="417176"/>
    <lineage>
        <taxon>Eukaryota</taxon>
        <taxon>Fungi</taxon>
        <taxon>Fungi incertae sedis</taxon>
        <taxon>Zoopagomycota</taxon>
        <taxon>Kickxellomycotina</taxon>
        <taxon>Kickxellomycetes</taxon>
        <taxon>Kickxellales</taxon>
        <taxon>Kickxellaceae</taxon>
        <taxon>Coemansia</taxon>
    </lineage>
</organism>
<keyword evidence="2" id="KW-1185">Reference proteome</keyword>
<evidence type="ECO:0000313" key="2">
    <source>
        <dbReference type="Proteomes" id="UP001139981"/>
    </source>
</evidence>
<feature type="non-terminal residue" evidence="1">
    <location>
        <position position="57"/>
    </location>
</feature>
<sequence length="57" mass="6557">YHGGIFVVIVICCCCFFWFGAESLSSWCIVGQWWCAQYGRHQGQDRAHAEFTARPKV</sequence>
<feature type="non-terminal residue" evidence="1">
    <location>
        <position position="1"/>
    </location>
</feature>
<accession>A0ACC1LXI0</accession>
<dbReference type="EMBL" id="JANBVB010001916">
    <property type="protein sequence ID" value="KAJ2889288.1"/>
    <property type="molecule type" value="Genomic_DNA"/>
</dbReference>
<evidence type="ECO:0000313" key="1">
    <source>
        <dbReference type="EMBL" id="KAJ2889288.1"/>
    </source>
</evidence>
<name>A0ACC1LXI0_9FUNG</name>
<reference evidence="1" key="1">
    <citation type="submission" date="2022-07" db="EMBL/GenBank/DDBJ databases">
        <title>Phylogenomic reconstructions and comparative analyses of Kickxellomycotina fungi.</title>
        <authorList>
            <person name="Reynolds N.K."/>
            <person name="Stajich J.E."/>
            <person name="Barry K."/>
            <person name="Grigoriev I.V."/>
            <person name="Crous P."/>
            <person name="Smith M.E."/>
        </authorList>
    </citation>
    <scope>NUCLEOTIDE SEQUENCE</scope>
    <source>
        <strain evidence="1">CBS 190363</strain>
    </source>
</reference>
<gene>
    <name evidence="1" type="ORF">IWW38_004802</name>
</gene>
<proteinExistence type="predicted"/>
<comment type="caution">
    <text evidence="1">The sequence shown here is derived from an EMBL/GenBank/DDBJ whole genome shotgun (WGS) entry which is preliminary data.</text>
</comment>
<dbReference type="Proteomes" id="UP001139981">
    <property type="component" value="Unassembled WGS sequence"/>
</dbReference>
<protein>
    <submittedName>
        <fullName evidence="1">Uncharacterized protein</fullName>
    </submittedName>
</protein>